<reference evidence="4" key="1">
    <citation type="submission" date="2016-02" db="EMBL/GenBank/DDBJ databases">
        <title>Draft genome sequence of Microdochium bolleyi, a fungal endophyte of beachgrass.</title>
        <authorList>
            <consortium name="DOE Joint Genome Institute"/>
            <person name="David A.S."/>
            <person name="May G."/>
            <person name="Haridas S."/>
            <person name="Lim J."/>
            <person name="Wang M."/>
            <person name="Labutti K."/>
            <person name="Lipzen A."/>
            <person name="Barry K."/>
            <person name="Grigoriev I.V."/>
        </authorList>
    </citation>
    <scope>NUCLEOTIDE SEQUENCE [LARGE SCALE GENOMIC DNA]</scope>
    <source>
        <strain evidence="4">J235TASD1</strain>
    </source>
</reference>
<dbReference type="EMBL" id="KQ964250">
    <property type="protein sequence ID" value="KXJ91599.1"/>
    <property type="molecule type" value="Genomic_DNA"/>
</dbReference>
<feature type="region of interest" description="Disordered" evidence="1">
    <location>
        <begin position="520"/>
        <end position="565"/>
    </location>
</feature>
<feature type="compositionally biased region" description="Low complexity" evidence="1">
    <location>
        <begin position="520"/>
        <end position="552"/>
    </location>
</feature>
<dbReference type="Proteomes" id="UP000070501">
    <property type="component" value="Unassembled WGS sequence"/>
</dbReference>
<keyword evidence="2" id="KW-0812">Transmembrane</keyword>
<evidence type="ECO:0000313" key="3">
    <source>
        <dbReference type="EMBL" id="KXJ91599.1"/>
    </source>
</evidence>
<feature type="compositionally biased region" description="Basic and acidic residues" evidence="1">
    <location>
        <begin position="288"/>
        <end position="299"/>
    </location>
</feature>
<feature type="transmembrane region" description="Helical" evidence="2">
    <location>
        <begin position="726"/>
        <end position="747"/>
    </location>
</feature>
<dbReference type="OrthoDB" id="5392263at2759"/>
<evidence type="ECO:0000256" key="2">
    <source>
        <dbReference type="SAM" id="Phobius"/>
    </source>
</evidence>
<feature type="transmembrane region" description="Helical" evidence="2">
    <location>
        <begin position="618"/>
        <end position="637"/>
    </location>
</feature>
<sequence>MGDNVTTIGSLVPQLASLGLYDPDPWAIYHGGQNFSQCCVRALDQSLYVDSAGNLAYSFPSYVDPAVNISDLAAAVVGGSIDRFPCGASYAGGGSGSSGAQGSPEIRVPYRWCASRCAGWEMSHAHSMKQWIGPAVQFIVPSLAFCLNIPRTRALAIPDAVFKAHPRTVLGLASYWLRLLAAMLLMFVDTFLWLAICFAFAGPMLLSAVFEYMVDRKILEFLVPPTTNKEPPRLPLRLKAQFLIAVVAGNIRMATVEKSCDDGPVEERLCSSVSSATRSGSTGAKSSHGAESDENKEEKIEDIDLERSSLPPLGRSTTHRVVHNAIWKRVMTMIDDHEDQVARGVTGVVSLPTKLKSILNSQPSFGTTIGAPVLFFVGGFIYTVLDVGNSLGDNDTAHALAFGMWWMVIPYLAIISSAMLAANEPFALEGIVFDGGRAALQDAYDATLWASFVRRARAHRHVGMFLDSLHGYSLVERCFDGHFKTVKLWKRGLNKSRWVRESIDDYAAIYSRAQRASTAAARSHGSPSPSPSSSSTPETPAPATTSPITTLSGSNAKMTTDDVSSLTPPSQVRAALALTFHDLWNVAIGSSFLMLTPCALAFLVSYHTPRNGLSCRSLTYLVYAVAQACEMLLWTWEARLKIKYGPQRWSQTRTPAKLACWWGQVFVGFFAILAAVGGTMMQLLGVYRSCACRIPVTFWNGRLDDPDAYVVLSSNTTASIAAAGTWWTYTAVAAVATVSLVCALAWWHQRRLKKVFRDVADSLEEHESPIWSGFPAGQNQ</sequence>
<feature type="transmembrane region" description="Helical" evidence="2">
    <location>
        <begin position="364"/>
        <end position="385"/>
    </location>
</feature>
<feature type="compositionally biased region" description="Polar residues" evidence="1">
    <location>
        <begin position="553"/>
        <end position="565"/>
    </location>
</feature>
<evidence type="ECO:0008006" key="5">
    <source>
        <dbReference type="Google" id="ProtNLM"/>
    </source>
</evidence>
<feature type="region of interest" description="Disordered" evidence="1">
    <location>
        <begin position="271"/>
        <end position="316"/>
    </location>
</feature>
<name>A0A136J3E0_9PEZI</name>
<evidence type="ECO:0000313" key="4">
    <source>
        <dbReference type="Proteomes" id="UP000070501"/>
    </source>
</evidence>
<accession>A0A136J3E0</accession>
<evidence type="ECO:0000256" key="1">
    <source>
        <dbReference type="SAM" id="MobiDB-lite"/>
    </source>
</evidence>
<keyword evidence="2" id="KW-0472">Membrane</keyword>
<feature type="transmembrane region" description="Helical" evidence="2">
    <location>
        <begin position="583"/>
        <end position="606"/>
    </location>
</feature>
<gene>
    <name evidence="3" type="ORF">Micbo1qcDRAFT_234067</name>
</gene>
<dbReference type="AlphaFoldDB" id="A0A136J3E0"/>
<feature type="transmembrane region" description="Helical" evidence="2">
    <location>
        <begin position="397"/>
        <end position="421"/>
    </location>
</feature>
<dbReference type="InParanoid" id="A0A136J3E0"/>
<feature type="transmembrane region" description="Helical" evidence="2">
    <location>
        <begin position="193"/>
        <end position="214"/>
    </location>
</feature>
<feature type="compositionally biased region" description="Low complexity" evidence="1">
    <location>
        <begin position="271"/>
        <end position="287"/>
    </location>
</feature>
<feature type="transmembrane region" description="Helical" evidence="2">
    <location>
        <begin position="658"/>
        <end position="678"/>
    </location>
</feature>
<keyword evidence="4" id="KW-1185">Reference proteome</keyword>
<keyword evidence="2" id="KW-1133">Transmembrane helix</keyword>
<proteinExistence type="predicted"/>
<organism evidence="3 4">
    <name type="scientific">Microdochium bolleyi</name>
    <dbReference type="NCBI Taxonomy" id="196109"/>
    <lineage>
        <taxon>Eukaryota</taxon>
        <taxon>Fungi</taxon>
        <taxon>Dikarya</taxon>
        <taxon>Ascomycota</taxon>
        <taxon>Pezizomycotina</taxon>
        <taxon>Sordariomycetes</taxon>
        <taxon>Xylariomycetidae</taxon>
        <taxon>Xylariales</taxon>
        <taxon>Microdochiaceae</taxon>
        <taxon>Microdochium</taxon>
    </lineage>
</organism>
<protein>
    <recommendedName>
        <fullName evidence="5">Transmembrane protein</fullName>
    </recommendedName>
</protein>